<dbReference type="InterPro" id="IPR001077">
    <property type="entry name" value="COMT_C"/>
</dbReference>
<keyword evidence="1 6" id="KW-0489">Methyltransferase</keyword>
<sequence length="344" mass="35901">MAASPDTPAATRHALVNMIFGSMAAQVVAACVRLGVPDVLGDGERSADEVAAACGASPRTTLRLLRAATALKLLEERGDRFAATGLGALLRSDAPGSMHAFARVFTDPVLLRAWHRLDDGVRTGATTFDEEFGTSFFDHLGSRPELATAFNAAMSQGTHVVAGVLPDAHDFGRYDVVMDVGGGDGTLLAAVLSRHTGPRGVLFDTATGSSEAEGVLAAAGVASRCEVVTGDFFASVPDGSDAVLLKSVLHDWDDDRAGKVLRHCRAALPEHGRLLVVEPVLPDSVPDDVSPVIYLSDLNMLVNLGGQERTRAEYADLLAGNGFTVTDVTPLPPSGFCLVEAEAG</sequence>
<dbReference type="PIRSF" id="PIRSF005739">
    <property type="entry name" value="O-mtase"/>
    <property type="match status" value="1"/>
</dbReference>
<dbReference type="PROSITE" id="PS51683">
    <property type="entry name" value="SAM_OMT_II"/>
    <property type="match status" value="1"/>
</dbReference>
<proteinExistence type="predicted"/>
<protein>
    <submittedName>
        <fullName evidence="6">Methyltransferase</fullName>
    </submittedName>
</protein>
<keyword evidence="7" id="KW-1185">Reference proteome</keyword>
<dbReference type="InterPro" id="IPR016461">
    <property type="entry name" value="COMT-like"/>
</dbReference>
<evidence type="ECO:0000313" key="7">
    <source>
        <dbReference type="Proteomes" id="UP001595833"/>
    </source>
</evidence>
<evidence type="ECO:0000256" key="3">
    <source>
        <dbReference type="ARBA" id="ARBA00022691"/>
    </source>
</evidence>
<dbReference type="InterPro" id="IPR012967">
    <property type="entry name" value="COMT_dimerisation"/>
</dbReference>
<keyword evidence="2" id="KW-0808">Transferase</keyword>
<dbReference type="SUPFAM" id="SSF46785">
    <property type="entry name" value="Winged helix' DNA-binding domain"/>
    <property type="match status" value="1"/>
</dbReference>
<feature type="domain" description="O-methyltransferase dimerisation" evidence="5">
    <location>
        <begin position="17"/>
        <end position="90"/>
    </location>
</feature>
<accession>A0ABV9YDA4</accession>
<dbReference type="CDD" id="cd02440">
    <property type="entry name" value="AdoMet_MTases"/>
    <property type="match status" value="1"/>
</dbReference>
<name>A0ABV9YDA4_9PSEU</name>
<dbReference type="PANTHER" id="PTHR43712:SF2">
    <property type="entry name" value="O-METHYLTRANSFERASE CICE"/>
    <property type="match status" value="1"/>
</dbReference>
<reference evidence="7" key="1">
    <citation type="journal article" date="2019" name="Int. J. Syst. Evol. Microbiol.">
        <title>The Global Catalogue of Microorganisms (GCM) 10K type strain sequencing project: providing services to taxonomists for standard genome sequencing and annotation.</title>
        <authorList>
            <consortium name="The Broad Institute Genomics Platform"/>
            <consortium name="The Broad Institute Genome Sequencing Center for Infectious Disease"/>
            <person name="Wu L."/>
            <person name="Ma J."/>
        </authorList>
    </citation>
    <scope>NUCLEOTIDE SEQUENCE [LARGE SCALE GENOMIC DNA]</scope>
    <source>
        <strain evidence="7">KCTC 12848</strain>
    </source>
</reference>
<evidence type="ECO:0000256" key="1">
    <source>
        <dbReference type="ARBA" id="ARBA00022603"/>
    </source>
</evidence>
<dbReference type="Gene3D" id="1.10.287.1350">
    <property type="match status" value="1"/>
</dbReference>
<gene>
    <name evidence="6" type="ORF">ACFPFM_42045</name>
</gene>
<organism evidence="6 7">
    <name type="scientific">Saccharothrix xinjiangensis</name>
    <dbReference type="NCBI Taxonomy" id="204798"/>
    <lineage>
        <taxon>Bacteria</taxon>
        <taxon>Bacillati</taxon>
        <taxon>Actinomycetota</taxon>
        <taxon>Actinomycetes</taxon>
        <taxon>Pseudonocardiales</taxon>
        <taxon>Pseudonocardiaceae</taxon>
        <taxon>Saccharothrix</taxon>
    </lineage>
</organism>
<dbReference type="SUPFAM" id="SSF53335">
    <property type="entry name" value="S-adenosyl-L-methionine-dependent methyltransferases"/>
    <property type="match status" value="1"/>
</dbReference>
<evidence type="ECO:0000259" key="5">
    <source>
        <dbReference type="Pfam" id="PF08100"/>
    </source>
</evidence>
<dbReference type="GO" id="GO:0008168">
    <property type="term" value="F:methyltransferase activity"/>
    <property type="evidence" value="ECO:0007669"/>
    <property type="project" value="UniProtKB-KW"/>
</dbReference>
<dbReference type="Pfam" id="PF00891">
    <property type="entry name" value="Methyltransf_2"/>
    <property type="match status" value="1"/>
</dbReference>
<dbReference type="InterPro" id="IPR036388">
    <property type="entry name" value="WH-like_DNA-bd_sf"/>
</dbReference>
<feature type="domain" description="O-methyltransferase C-terminal" evidence="4">
    <location>
        <begin position="114"/>
        <end position="323"/>
    </location>
</feature>
<dbReference type="RefSeq" id="WP_344037305.1">
    <property type="nucleotide sequence ID" value="NZ_BAAAKE010000007.1"/>
</dbReference>
<dbReference type="InterPro" id="IPR029063">
    <property type="entry name" value="SAM-dependent_MTases_sf"/>
</dbReference>
<dbReference type="Pfam" id="PF08100">
    <property type="entry name" value="Dimerisation"/>
    <property type="match status" value="1"/>
</dbReference>
<keyword evidence="3" id="KW-0949">S-adenosyl-L-methionine</keyword>
<evidence type="ECO:0000313" key="6">
    <source>
        <dbReference type="EMBL" id="MFC5060334.1"/>
    </source>
</evidence>
<dbReference type="InterPro" id="IPR036390">
    <property type="entry name" value="WH_DNA-bd_sf"/>
</dbReference>
<comment type="caution">
    <text evidence="6">The sequence shown here is derived from an EMBL/GenBank/DDBJ whole genome shotgun (WGS) entry which is preliminary data.</text>
</comment>
<dbReference type="EMBL" id="JBHSJB010000053">
    <property type="protein sequence ID" value="MFC5060334.1"/>
    <property type="molecule type" value="Genomic_DNA"/>
</dbReference>
<dbReference type="Proteomes" id="UP001595833">
    <property type="component" value="Unassembled WGS sequence"/>
</dbReference>
<dbReference type="PANTHER" id="PTHR43712">
    <property type="entry name" value="PUTATIVE (AFU_ORTHOLOGUE AFUA_4G14580)-RELATED"/>
    <property type="match status" value="1"/>
</dbReference>
<dbReference type="Gene3D" id="1.10.10.10">
    <property type="entry name" value="Winged helix-like DNA-binding domain superfamily/Winged helix DNA-binding domain"/>
    <property type="match status" value="1"/>
</dbReference>
<evidence type="ECO:0000259" key="4">
    <source>
        <dbReference type="Pfam" id="PF00891"/>
    </source>
</evidence>
<dbReference type="Gene3D" id="3.40.50.150">
    <property type="entry name" value="Vaccinia Virus protein VP39"/>
    <property type="match status" value="1"/>
</dbReference>
<dbReference type="GO" id="GO:0032259">
    <property type="term" value="P:methylation"/>
    <property type="evidence" value="ECO:0007669"/>
    <property type="project" value="UniProtKB-KW"/>
</dbReference>
<evidence type="ECO:0000256" key="2">
    <source>
        <dbReference type="ARBA" id="ARBA00022679"/>
    </source>
</evidence>